<name>A0A1Y5Q320_9GAMM</name>
<feature type="transmembrane region" description="Helical" evidence="3">
    <location>
        <begin position="152"/>
        <end position="168"/>
    </location>
</feature>
<feature type="transmembrane region" description="Helical" evidence="3">
    <location>
        <begin position="308"/>
        <end position="327"/>
    </location>
</feature>
<dbReference type="Gene3D" id="1.25.40.10">
    <property type="entry name" value="Tetratricopeptide repeat domain"/>
    <property type="match status" value="1"/>
</dbReference>
<feature type="transmembrane region" description="Helical" evidence="3">
    <location>
        <begin position="124"/>
        <end position="146"/>
    </location>
</feature>
<dbReference type="EMBL" id="FLTS01000001">
    <property type="protein sequence ID" value="SBV36640.1"/>
    <property type="molecule type" value="Genomic_DNA"/>
</dbReference>
<protein>
    <recommendedName>
        <fullName evidence="5">Transmembrane protein</fullName>
    </recommendedName>
</protein>
<organism evidence="4">
    <name type="scientific">uncultured Stenotrophomonas sp</name>
    <dbReference type="NCBI Taxonomy" id="165438"/>
    <lineage>
        <taxon>Bacteria</taxon>
        <taxon>Pseudomonadati</taxon>
        <taxon>Pseudomonadota</taxon>
        <taxon>Gammaproteobacteria</taxon>
        <taxon>Lysobacterales</taxon>
        <taxon>Lysobacteraceae</taxon>
        <taxon>Stenotrophomonas</taxon>
        <taxon>environmental samples</taxon>
    </lineage>
</organism>
<keyword evidence="1" id="KW-0677">Repeat</keyword>
<feature type="transmembrane region" description="Helical" evidence="3">
    <location>
        <begin position="232"/>
        <end position="249"/>
    </location>
</feature>
<reference evidence="4" key="1">
    <citation type="submission" date="2016-03" db="EMBL/GenBank/DDBJ databases">
        <authorList>
            <person name="Ploux O."/>
        </authorList>
    </citation>
    <scope>NUCLEOTIDE SEQUENCE</scope>
    <source>
        <strain evidence="4">UC10</strain>
    </source>
</reference>
<feature type="transmembrane region" description="Helical" evidence="3">
    <location>
        <begin position="364"/>
        <end position="385"/>
    </location>
</feature>
<dbReference type="SUPFAM" id="SSF48452">
    <property type="entry name" value="TPR-like"/>
    <property type="match status" value="1"/>
</dbReference>
<evidence type="ECO:0000313" key="4">
    <source>
        <dbReference type="EMBL" id="SBV36640.1"/>
    </source>
</evidence>
<dbReference type="InterPro" id="IPR011990">
    <property type="entry name" value="TPR-like_helical_dom_sf"/>
</dbReference>
<evidence type="ECO:0000256" key="1">
    <source>
        <dbReference type="ARBA" id="ARBA00022737"/>
    </source>
</evidence>
<keyword evidence="3" id="KW-0812">Transmembrane</keyword>
<feature type="transmembrane region" description="Helical" evidence="3">
    <location>
        <begin position="96"/>
        <end position="117"/>
    </location>
</feature>
<keyword evidence="3" id="KW-1133">Transmembrane helix</keyword>
<evidence type="ECO:0000256" key="2">
    <source>
        <dbReference type="ARBA" id="ARBA00022803"/>
    </source>
</evidence>
<dbReference type="PANTHER" id="PTHR44227">
    <property type="match status" value="1"/>
</dbReference>
<dbReference type="PANTHER" id="PTHR44227:SF3">
    <property type="entry name" value="PROTEIN O-MANNOSYL-TRANSFERASE TMTC4"/>
    <property type="match status" value="1"/>
</dbReference>
<accession>A0A1Y5Q320</accession>
<keyword evidence="3" id="KW-0472">Membrane</keyword>
<evidence type="ECO:0008006" key="5">
    <source>
        <dbReference type="Google" id="ProtNLM"/>
    </source>
</evidence>
<dbReference type="AlphaFoldDB" id="A0A1Y5Q320"/>
<feature type="transmembrane region" description="Helical" evidence="3">
    <location>
        <begin position="333"/>
        <end position="352"/>
    </location>
</feature>
<keyword evidence="2" id="KW-0802">TPR repeat</keyword>
<feature type="transmembrane region" description="Helical" evidence="3">
    <location>
        <begin position="391"/>
        <end position="411"/>
    </location>
</feature>
<dbReference type="InterPro" id="IPR052346">
    <property type="entry name" value="O-mannosyl-transferase_TMTC"/>
</dbReference>
<gene>
    <name evidence="4" type="ORF">STPYR_11570</name>
</gene>
<sequence length="623" mass="68363">MPATTHRFLLVSLVVALLAGLLFMPGLPGEFVFDDFPNIVNNSDIHLSRLSAAALLEIIATPQISGYMRGLPTLTFALDFWRAGGADPATFKVTNIVIHAITACVLAWFFRSLLLIVGIPSRRVMWVAPALALAWAAHPLLVSSVLYAVQRLQTMGTLFLVLALLAYLKARQAQVEGRSGRTGMLLMVLSWAAAMGCKEDSVLLPAYTLALELTVLRFGAVNARLAKFLRRGYLIATLAGVAAYLFWVVPHYWSWEAYSGRDFSTLERLLTQARLLCLYLWQIVLPLPQHMPFYYDWVQPSRGLLQPWTTMPAITLIVVILAIAWHLRNRQPLFALGIFLFFSAHFVASNVVGLELAYEHRNYFALIGAVLAVGSLLACACERLRFSPRIQAVACAILLVTLGGATVLRAHDWRSTLTMARAGTEAAPQSPRAWVQLCSSLFKAGGEVVPNNPRLDEAIQACTSGVASSPDTLNSYALLLVLKTLRGDASSQDWEGFQRRLSVARMSWDNGRAPMILTHYAGLGVRLNEQQVLIALATLAQRSGPDRSTFMSIGGAILNDLAEPDQALPYFLKAVETVPPDDPFPWRLGADLRALGKPDLAEAVERLGLARYNAANTVGNEEK</sequence>
<proteinExistence type="predicted"/>
<evidence type="ECO:0000256" key="3">
    <source>
        <dbReference type="SAM" id="Phobius"/>
    </source>
</evidence>